<reference evidence="5 6" key="1">
    <citation type="submission" date="2020-12" db="EMBL/GenBank/DDBJ databases">
        <title>Metabolic potential, ecology and presence of endohyphal bacteria is reflected in genomic diversity of Mucoromycotina.</title>
        <authorList>
            <person name="Muszewska A."/>
            <person name="Okrasinska A."/>
            <person name="Steczkiewicz K."/>
            <person name="Drgas O."/>
            <person name="Orlowska M."/>
            <person name="Perlinska-Lenart U."/>
            <person name="Aleksandrzak-Piekarczyk T."/>
            <person name="Szatraj K."/>
            <person name="Zielenkiewicz U."/>
            <person name="Pilsyk S."/>
            <person name="Malc E."/>
            <person name="Mieczkowski P."/>
            <person name="Kruszewska J.S."/>
            <person name="Biernat P."/>
            <person name="Pawlowska J."/>
        </authorList>
    </citation>
    <scope>NUCLEOTIDE SEQUENCE [LARGE SCALE GENOMIC DNA]</scope>
    <source>
        <strain evidence="5 6">CBS 142.35</strain>
    </source>
</reference>
<feature type="domain" description="Major facilitator superfamily (MFS) profile" evidence="4">
    <location>
        <begin position="68"/>
        <end position="471"/>
    </location>
</feature>
<dbReference type="InterPro" id="IPR050327">
    <property type="entry name" value="Proton-linked_MCT"/>
</dbReference>
<gene>
    <name evidence="5" type="ORF">INT45_013136</name>
</gene>
<feature type="transmembrane region" description="Helical" evidence="3">
    <location>
        <begin position="416"/>
        <end position="434"/>
    </location>
</feature>
<protein>
    <recommendedName>
        <fullName evidence="4">Major facilitator superfamily (MFS) profile domain-containing protein</fullName>
    </recommendedName>
</protein>
<dbReference type="OrthoDB" id="6499973at2759"/>
<comment type="subcellular location">
    <subcellularLocation>
        <location evidence="1">Membrane</location>
        <topology evidence="1">Multi-pass membrane protein</topology>
    </subcellularLocation>
</comment>
<evidence type="ECO:0000256" key="2">
    <source>
        <dbReference type="ARBA" id="ARBA00006727"/>
    </source>
</evidence>
<keyword evidence="6" id="KW-1185">Reference proteome</keyword>
<organism evidence="5 6">
    <name type="scientific">Circinella minor</name>
    <dbReference type="NCBI Taxonomy" id="1195481"/>
    <lineage>
        <taxon>Eukaryota</taxon>
        <taxon>Fungi</taxon>
        <taxon>Fungi incertae sedis</taxon>
        <taxon>Mucoromycota</taxon>
        <taxon>Mucoromycotina</taxon>
        <taxon>Mucoromycetes</taxon>
        <taxon>Mucorales</taxon>
        <taxon>Lichtheimiaceae</taxon>
        <taxon>Circinella</taxon>
    </lineage>
</organism>
<keyword evidence="3" id="KW-0812">Transmembrane</keyword>
<evidence type="ECO:0000256" key="1">
    <source>
        <dbReference type="ARBA" id="ARBA00004141"/>
    </source>
</evidence>
<dbReference type="EMBL" id="JAEPRB010000075">
    <property type="protein sequence ID" value="KAG2222772.1"/>
    <property type="molecule type" value="Genomic_DNA"/>
</dbReference>
<feature type="transmembrane region" description="Helical" evidence="3">
    <location>
        <begin position="290"/>
        <end position="307"/>
    </location>
</feature>
<keyword evidence="3" id="KW-1133">Transmembrane helix</keyword>
<dbReference type="Gene3D" id="1.20.1250.20">
    <property type="entry name" value="MFS general substrate transporter like domains"/>
    <property type="match status" value="1"/>
</dbReference>
<feature type="transmembrane region" description="Helical" evidence="3">
    <location>
        <begin position="379"/>
        <end position="404"/>
    </location>
</feature>
<feature type="transmembrane region" description="Helical" evidence="3">
    <location>
        <begin position="66"/>
        <end position="85"/>
    </location>
</feature>
<evidence type="ECO:0000256" key="3">
    <source>
        <dbReference type="SAM" id="Phobius"/>
    </source>
</evidence>
<name>A0A8H7VKZ9_9FUNG</name>
<evidence type="ECO:0000313" key="5">
    <source>
        <dbReference type="EMBL" id="KAG2222772.1"/>
    </source>
</evidence>
<dbReference type="Proteomes" id="UP000646827">
    <property type="component" value="Unassembled WGS sequence"/>
</dbReference>
<dbReference type="SUPFAM" id="SSF103473">
    <property type="entry name" value="MFS general substrate transporter"/>
    <property type="match status" value="1"/>
</dbReference>
<feature type="transmembrane region" description="Helical" evidence="3">
    <location>
        <begin position="149"/>
        <end position="169"/>
    </location>
</feature>
<feature type="transmembrane region" description="Helical" evidence="3">
    <location>
        <begin position="356"/>
        <end position="373"/>
    </location>
</feature>
<keyword evidence="3" id="KW-0472">Membrane</keyword>
<dbReference type="PANTHER" id="PTHR11360">
    <property type="entry name" value="MONOCARBOXYLATE TRANSPORTER"/>
    <property type="match status" value="1"/>
</dbReference>
<dbReference type="PROSITE" id="PS50850">
    <property type="entry name" value="MFS"/>
    <property type="match status" value="1"/>
</dbReference>
<dbReference type="GO" id="GO:0022857">
    <property type="term" value="F:transmembrane transporter activity"/>
    <property type="evidence" value="ECO:0007669"/>
    <property type="project" value="InterPro"/>
</dbReference>
<dbReference type="InterPro" id="IPR036259">
    <property type="entry name" value="MFS_trans_sf"/>
</dbReference>
<dbReference type="InterPro" id="IPR020846">
    <property type="entry name" value="MFS_dom"/>
</dbReference>
<dbReference type="Pfam" id="PF07690">
    <property type="entry name" value="MFS_1"/>
    <property type="match status" value="1"/>
</dbReference>
<feature type="transmembrane region" description="Helical" evidence="3">
    <location>
        <begin position="175"/>
        <end position="194"/>
    </location>
</feature>
<accession>A0A8H7VKZ9</accession>
<feature type="transmembrane region" description="Helical" evidence="3">
    <location>
        <begin position="206"/>
        <end position="226"/>
    </location>
</feature>
<dbReference type="PANTHER" id="PTHR11360:SF284">
    <property type="entry name" value="EG:103B4.3 PROTEIN-RELATED"/>
    <property type="match status" value="1"/>
</dbReference>
<comment type="similarity">
    <text evidence="2">Belongs to the major facilitator superfamily. Monocarboxylate porter (TC 2.A.1.13) family.</text>
</comment>
<sequence>MSNNLTKKDTSIKNSNSSINSLCNIPTNNYTDDEALYEYTNEETRPLLETQRVPNNKDYDEQIDGGYGWMIVCVGFLLQFISVGISESWGKQKKYEFLSILGVMQEFHAHHEFPNAVVQISFVGTISNVLLNGLGPVARLLSAVTSLRNIMLLAVVLCTMGLEAASWATEIWHLYLTRGVLFGMGASLAFYVALSIIPQWFSKRRGIALAISSTGTCIGAFSLPFIMNIMNSYFGSTWSYRVQGFIVLILGLTSCVFVRERKSEKNKEQNESKIELKEIFEFKILKDPSFVLWCIADIFMEAAYYVPYFYLPSHATYLGLSSSQGSALISIVSGMSFVGNLISGVAADRIGHLNTMILYSTLSALSCSIWVAADSFSTLIVFCILVGFFGGAFIALTSSVTYVITGAKNFESGLSLFLLITVISMFGPNVSSTFEQTLHARPYLSYEIFTAIGYFTGAIVLVVIKYVKTNNIFSKI</sequence>
<feature type="transmembrane region" description="Helical" evidence="3">
    <location>
        <begin position="327"/>
        <end position="347"/>
    </location>
</feature>
<dbReference type="AlphaFoldDB" id="A0A8H7VKZ9"/>
<proteinExistence type="inferred from homology"/>
<evidence type="ECO:0000259" key="4">
    <source>
        <dbReference type="PROSITE" id="PS50850"/>
    </source>
</evidence>
<dbReference type="InterPro" id="IPR011701">
    <property type="entry name" value="MFS"/>
</dbReference>
<feature type="transmembrane region" description="Helical" evidence="3">
    <location>
        <begin position="446"/>
        <end position="467"/>
    </location>
</feature>
<comment type="caution">
    <text evidence="5">The sequence shown here is derived from an EMBL/GenBank/DDBJ whole genome shotgun (WGS) entry which is preliminary data.</text>
</comment>
<feature type="transmembrane region" description="Helical" evidence="3">
    <location>
        <begin position="238"/>
        <end position="258"/>
    </location>
</feature>
<evidence type="ECO:0000313" key="6">
    <source>
        <dbReference type="Proteomes" id="UP000646827"/>
    </source>
</evidence>
<dbReference type="GO" id="GO:0016020">
    <property type="term" value="C:membrane"/>
    <property type="evidence" value="ECO:0007669"/>
    <property type="project" value="UniProtKB-SubCell"/>
</dbReference>